<evidence type="ECO:0000313" key="1">
    <source>
        <dbReference type="EMBL" id="MBC5658732.1"/>
    </source>
</evidence>
<evidence type="ECO:0000313" key="2">
    <source>
        <dbReference type="Proteomes" id="UP000649345"/>
    </source>
</evidence>
<dbReference type="AlphaFoldDB" id="A0A923RL07"/>
<dbReference type="Proteomes" id="UP000649345">
    <property type="component" value="Unassembled WGS sequence"/>
</dbReference>
<accession>A0A923RL07</accession>
<dbReference type="InterPro" id="IPR015037">
    <property type="entry name" value="DUF1919"/>
</dbReference>
<dbReference type="SUPFAM" id="SSF142795">
    <property type="entry name" value="CAC2185-like"/>
    <property type="match status" value="1"/>
</dbReference>
<reference evidence="1" key="1">
    <citation type="submission" date="2020-08" db="EMBL/GenBank/DDBJ databases">
        <title>Genome public.</title>
        <authorList>
            <person name="Liu C."/>
            <person name="Sun Q."/>
        </authorList>
    </citation>
    <scope>NUCLEOTIDE SEQUENCE</scope>
    <source>
        <strain evidence="1">NSJ-68</strain>
    </source>
</reference>
<proteinExistence type="predicted"/>
<sequence length="213" mass="25337">MQQIQKKIAARFLYLWTYLEGKRKKFDQKEISLLSNNCIAGVIYHSYGMKFRSPTVNIQMSPSDFLKFVNHLNRYRRCELEEDQEPDVEKFRKLGGGEIHFPVGRLDDLVLYFQHAKSFEEAREKWIKRFARLNKKNIRVILVDTACTEEEIEQFSALPYPKVFLTKEQEKCALCTGDTFLLEPGVAWFEFSNRSRWGKKSCQLFNWSEWLQK</sequence>
<dbReference type="Pfam" id="PF08942">
    <property type="entry name" value="DUF1919"/>
    <property type="match status" value="1"/>
</dbReference>
<gene>
    <name evidence="1" type="ORF">H8S44_02950</name>
</gene>
<organism evidence="1 2">
    <name type="scientific">Anaerosacchariphilus hominis</name>
    <dbReference type="NCBI Taxonomy" id="2763017"/>
    <lineage>
        <taxon>Bacteria</taxon>
        <taxon>Bacillati</taxon>
        <taxon>Bacillota</taxon>
        <taxon>Clostridia</taxon>
        <taxon>Lachnospirales</taxon>
        <taxon>Lachnospiraceae</taxon>
        <taxon>Anaerosacchariphilus</taxon>
    </lineage>
</organism>
<comment type="caution">
    <text evidence="1">The sequence shown here is derived from an EMBL/GenBank/DDBJ whole genome shotgun (WGS) entry which is preliminary data.</text>
</comment>
<dbReference type="InterPro" id="IPR037226">
    <property type="entry name" value="CAC2185-like_sf"/>
</dbReference>
<keyword evidence="2" id="KW-1185">Reference proteome</keyword>
<dbReference type="RefSeq" id="WP_186873328.1">
    <property type="nucleotide sequence ID" value="NZ_JACOOR010000002.1"/>
</dbReference>
<name>A0A923RL07_9FIRM</name>
<protein>
    <submittedName>
        <fullName evidence="1">DUF1919 domain-containing protein</fullName>
    </submittedName>
</protein>
<dbReference type="EMBL" id="JACOOR010000002">
    <property type="protein sequence ID" value="MBC5658732.1"/>
    <property type="molecule type" value="Genomic_DNA"/>
</dbReference>